<gene>
    <name evidence="2" type="ORF">AYBTSS11_LOCUS5406</name>
</gene>
<reference evidence="2" key="1">
    <citation type="submission" date="2023-10" db="EMBL/GenBank/DDBJ databases">
        <authorList>
            <person name="Domelevo Entfellner J.-B."/>
        </authorList>
    </citation>
    <scope>NUCLEOTIDE SEQUENCE</scope>
</reference>
<proteinExistence type="predicted"/>
<accession>A0AA86S8L9</accession>
<dbReference type="Proteomes" id="UP001189624">
    <property type="component" value="Chromosome 2"/>
</dbReference>
<name>A0AA86S8L9_9FABA</name>
<keyword evidence="3" id="KW-1185">Reference proteome</keyword>
<protein>
    <submittedName>
        <fullName evidence="2">Uncharacterized protein</fullName>
    </submittedName>
</protein>
<evidence type="ECO:0000313" key="2">
    <source>
        <dbReference type="EMBL" id="CAJ1931705.1"/>
    </source>
</evidence>
<evidence type="ECO:0000256" key="1">
    <source>
        <dbReference type="SAM" id="MobiDB-lite"/>
    </source>
</evidence>
<dbReference type="AlphaFoldDB" id="A0AA86S8L9"/>
<sequence length="52" mass="6007">MNGYYGGELEENGGLKGADWHISDSTFNDVSMEEKKKQRKRTVPSHVFKKFE</sequence>
<feature type="region of interest" description="Disordered" evidence="1">
    <location>
        <begin position="29"/>
        <end position="52"/>
    </location>
</feature>
<dbReference type="EMBL" id="OY731399">
    <property type="protein sequence ID" value="CAJ1931705.1"/>
    <property type="molecule type" value="Genomic_DNA"/>
</dbReference>
<dbReference type="Gramene" id="rna-AYBTSS11_LOCUS5406">
    <property type="protein sequence ID" value="CAJ1931705.1"/>
    <property type="gene ID" value="gene-AYBTSS11_LOCUS5406"/>
</dbReference>
<organism evidence="2 3">
    <name type="scientific">Sphenostylis stenocarpa</name>
    <dbReference type="NCBI Taxonomy" id="92480"/>
    <lineage>
        <taxon>Eukaryota</taxon>
        <taxon>Viridiplantae</taxon>
        <taxon>Streptophyta</taxon>
        <taxon>Embryophyta</taxon>
        <taxon>Tracheophyta</taxon>
        <taxon>Spermatophyta</taxon>
        <taxon>Magnoliopsida</taxon>
        <taxon>eudicotyledons</taxon>
        <taxon>Gunneridae</taxon>
        <taxon>Pentapetalae</taxon>
        <taxon>rosids</taxon>
        <taxon>fabids</taxon>
        <taxon>Fabales</taxon>
        <taxon>Fabaceae</taxon>
        <taxon>Papilionoideae</taxon>
        <taxon>50 kb inversion clade</taxon>
        <taxon>NPAAA clade</taxon>
        <taxon>indigoferoid/millettioid clade</taxon>
        <taxon>Phaseoleae</taxon>
        <taxon>Sphenostylis</taxon>
    </lineage>
</organism>
<evidence type="ECO:0000313" key="3">
    <source>
        <dbReference type="Proteomes" id="UP001189624"/>
    </source>
</evidence>